<proteinExistence type="predicted"/>
<evidence type="ECO:0000313" key="2">
    <source>
        <dbReference type="EMBL" id="KAJ3132367.1"/>
    </source>
</evidence>
<protein>
    <submittedName>
        <fullName evidence="2">Uncharacterized protein</fullName>
    </submittedName>
</protein>
<feature type="compositionally biased region" description="Gly residues" evidence="1">
    <location>
        <begin position="286"/>
        <end position="295"/>
    </location>
</feature>
<accession>A0AAD5XIV1</accession>
<dbReference type="AlphaFoldDB" id="A0AAD5XIV1"/>
<reference evidence="2" key="1">
    <citation type="submission" date="2020-05" db="EMBL/GenBank/DDBJ databases">
        <title>Phylogenomic resolution of chytrid fungi.</title>
        <authorList>
            <person name="Stajich J.E."/>
            <person name="Amses K."/>
            <person name="Simmons R."/>
            <person name="Seto K."/>
            <person name="Myers J."/>
            <person name="Bonds A."/>
            <person name="Quandt C.A."/>
            <person name="Barry K."/>
            <person name="Liu P."/>
            <person name="Grigoriev I."/>
            <person name="Longcore J.E."/>
            <person name="James T.Y."/>
        </authorList>
    </citation>
    <scope>NUCLEOTIDE SEQUENCE</scope>
    <source>
        <strain evidence="2">JEL0513</strain>
    </source>
</reference>
<keyword evidence="3" id="KW-1185">Reference proteome</keyword>
<dbReference type="PANTHER" id="PTHR28272">
    <property type="entry name" value="RIBONUCLEASES P/MRP PROTEIN SUBUNIT POP3"/>
    <property type="match status" value="1"/>
</dbReference>
<evidence type="ECO:0000256" key="1">
    <source>
        <dbReference type="SAM" id="MobiDB-lite"/>
    </source>
</evidence>
<dbReference type="Proteomes" id="UP001211907">
    <property type="component" value="Unassembled WGS sequence"/>
</dbReference>
<dbReference type="InterPro" id="IPR013241">
    <property type="entry name" value="RNase_P_Pop3"/>
</dbReference>
<name>A0AAD5XIV1_9FUNG</name>
<comment type="caution">
    <text evidence="2">The sequence shown here is derived from an EMBL/GenBank/DDBJ whole genome shotgun (WGS) entry which is preliminary data.</text>
</comment>
<sequence length="317" mass="34445">MRTSRNEEIIAKKHKHNFAESVSTLEKKVIESTAAAAAGSLDLEAKIRLENEKKRLEKKKKRLGNSGIQTDLTTIATAHIQKKLKINDESSVVRVFSNDVDSVAIVATGNENLQHPVECTAIMKSLAIGVNSVTKMLNPNSKVKLRLIFVCKGDAMTHMYAHIPTMAYLSGENTLLVGLPAGSEARIADALQVKTVMALGIKIDTAIFDDLYERVQKTVGPVKIPWLPRTSKRKNESPVITATAQAETATTEKTKPILTGKVNDLKDSGGYVDAKLKTLIVRDGTLGHGRGGNRGGKSNISVRKDRLGNSKGTRKVK</sequence>
<dbReference type="EMBL" id="JADGJH010000253">
    <property type="protein sequence ID" value="KAJ3132367.1"/>
    <property type="molecule type" value="Genomic_DNA"/>
</dbReference>
<dbReference type="GO" id="GO:0006364">
    <property type="term" value="P:rRNA processing"/>
    <property type="evidence" value="ECO:0007669"/>
    <property type="project" value="InterPro"/>
</dbReference>
<dbReference type="GO" id="GO:0008033">
    <property type="term" value="P:tRNA processing"/>
    <property type="evidence" value="ECO:0007669"/>
    <property type="project" value="InterPro"/>
</dbReference>
<organism evidence="2 3">
    <name type="scientific">Physocladia obscura</name>
    <dbReference type="NCBI Taxonomy" id="109957"/>
    <lineage>
        <taxon>Eukaryota</taxon>
        <taxon>Fungi</taxon>
        <taxon>Fungi incertae sedis</taxon>
        <taxon>Chytridiomycota</taxon>
        <taxon>Chytridiomycota incertae sedis</taxon>
        <taxon>Chytridiomycetes</taxon>
        <taxon>Chytridiales</taxon>
        <taxon>Chytriomycetaceae</taxon>
        <taxon>Physocladia</taxon>
    </lineage>
</organism>
<evidence type="ECO:0000313" key="3">
    <source>
        <dbReference type="Proteomes" id="UP001211907"/>
    </source>
</evidence>
<dbReference type="Pfam" id="PF08228">
    <property type="entry name" value="RNase_P_pop3"/>
    <property type="match status" value="1"/>
</dbReference>
<gene>
    <name evidence="2" type="ORF">HK100_005410</name>
</gene>
<dbReference type="PANTHER" id="PTHR28272:SF1">
    <property type="entry name" value="RIBONUCLEASES P_MRP PROTEIN SUBUNIT POP3"/>
    <property type="match status" value="1"/>
</dbReference>
<feature type="region of interest" description="Disordered" evidence="1">
    <location>
        <begin position="285"/>
        <end position="317"/>
    </location>
</feature>